<name>A0A7J8XI83_GOSAI</name>
<sequence length="49" mass="6004">THEFLYCQRDHDKFRGFAQRSSRIGLTIRYYKFDELSAETRHFGQRTYA</sequence>
<accession>A0A7J8XI83</accession>
<evidence type="ECO:0000313" key="2">
    <source>
        <dbReference type="Proteomes" id="UP000593577"/>
    </source>
</evidence>
<keyword evidence="2" id="KW-1185">Reference proteome</keyword>
<reference evidence="1 2" key="1">
    <citation type="journal article" date="2019" name="Genome Biol. Evol.">
        <title>Insights into the evolution of the New World diploid cottons (Gossypium, subgenus Houzingenia) based on genome sequencing.</title>
        <authorList>
            <person name="Grover C.E."/>
            <person name="Arick M.A. 2nd"/>
            <person name="Thrash A."/>
            <person name="Conover J.L."/>
            <person name="Sanders W.S."/>
            <person name="Peterson D.G."/>
            <person name="Frelichowski J.E."/>
            <person name="Scheffler J.A."/>
            <person name="Scheffler B.E."/>
            <person name="Wendel J.F."/>
        </authorList>
    </citation>
    <scope>NUCLEOTIDE SEQUENCE [LARGE SCALE GENOMIC DNA]</scope>
    <source>
        <strain evidence="1">185</strain>
        <tissue evidence="1">Leaf</tissue>
    </source>
</reference>
<proteinExistence type="predicted"/>
<comment type="caution">
    <text evidence="1">The sequence shown here is derived from an EMBL/GenBank/DDBJ whole genome shotgun (WGS) entry which is preliminary data.</text>
</comment>
<feature type="non-terminal residue" evidence="1">
    <location>
        <position position="1"/>
    </location>
</feature>
<dbReference type="Proteomes" id="UP000593577">
    <property type="component" value="Unassembled WGS sequence"/>
</dbReference>
<gene>
    <name evidence="1" type="ORF">Goari_014579</name>
</gene>
<dbReference type="EMBL" id="JABFAA010000007">
    <property type="protein sequence ID" value="MBA0687016.1"/>
    <property type="molecule type" value="Genomic_DNA"/>
</dbReference>
<organism evidence="1 2">
    <name type="scientific">Gossypium aridum</name>
    <name type="common">American cotton</name>
    <name type="synonym">Erioxylum aridum</name>
    <dbReference type="NCBI Taxonomy" id="34290"/>
    <lineage>
        <taxon>Eukaryota</taxon>
        <taxon>Viridiplantae</taxon>
        <taxon>Streptophyta</taxon>
        <taxon>Embryophyta</taxon>
        <taxon>Tracheophyta</taxon>
        <taxon>Spermatophyta</taxon>
        <taxon>Magnoliopsida</taxon>
        <taxon>eudicotyledons</taxon>
        <taxon>Gunneridae</taxon>
        <taxon>Pentapetalae</taxon>
        <taxon>rosids</taxon>
        <taxon>malvids</taxon>
        <taxon>Malvales</taxon>
        <taxon>Malvaceae</taxon>
        <taxon>Malvoideae</taxon>
        <taxon>Gossypium</taxon>
    </lineage>
</organism>
<dbReference type="AlphaFoldDB" id="A0A7J8XI83"/>
<protein>
    <submittedName>
        <fullName evidence="1">Uncharacterized protein</fullName>
    </submittedName>
</protein>
<evidence type="ECO:0000313" key="1">
    <source>
        <dbReference type="EMBL" id="MBA0687016.1"/>
    </source>
</evidence>